<evidence type="ECO:0008006" key="4">
    <source>
        <dbReference type="Google" id="ProtNLM"/>
    </source>
</evidence>
<feature type="chain" id="PRO_5026787523" description="DUF2946 domain-containing protein" evidence="1">
    <location>
        <begin position="31"/>
        <end position="135"/>
    </location>
</feature>
<comment type="caution">
    <text evidence="2">The sequence shown here is derived from an EMBL/GenBank/DDBJ whole genome shotgun (WGS) entry which is preliminary data.</text>
</comment>
<feature type="signal peptide" evidence="1">
    <location>
        <begin position="1"/>
        <end position="30"/>
    </location>
</feature>
<evidence type="ECO:0000313" key="3">
    <source>
        <dbReference type="Proteomes" id="UP000474758"/>
    </source>
</evidence>
<gene>
    <name evidence="2" type="ORF">G5V65_01850</name>
</gene>
<name>A0A6M1U410_9RHOB</name>
<accession>A0A6M1U410</accession>
<proteinExistence type="predicted"/>
<reference evidence="2 3" key="1">
    <citation type="submission" date="2020-02" db="EMBL/GenBank/DDBJ databases">
        <title>Rhodobacter translucens sp. nov., a novel bacterium isolated from activated sludge.</title>
        <authorList>
            <person name="Liu J."/>
        </authorList>
    </citation>
    <scope>NUCLEOTIDE SEQUENCE [LARGE SCALE GENOMIC DNA]</scope>
    <source>
        <strain evidence="2 3">HX-7-19</strain>
    </source>
</reference>
<dbReference type="EMBL" id="JAALFE010000001">
    <property type="protein sequence ID" value="NGQ89623.1"/>
    <property type="molecule type" value="Genomic_DNA"/>
</dbReference>
<organism evidence="2 3">
    <name type="scientific">Paragemmobacter kunshanensis</name>
    <dbReference type="NCBI Taxonomy" id="2583234"/>
    <lineage>
        <taxon>Bacteria</taxon>
        <taxon>Pseudomonadati</taxon>
        <taxon>Pseudomonadota</taxon>
        <taxon>Alphaproteobacteria</taxon>
        <taxon>Rhodobacterales</taxon>
        <taxon>Paracoccaceae</taxon>
        <taxon>Paragemmobacter</taxon>
    </lineage>
</organism>
<dbReference type="Proteomes" id="UP000474758">
    <property type="component" value="Unassembled WGS sequence"/>
</dbReference>
<dbReference type="AlphaFoldDB" id="A0A6M1U410"/>
<evidence type="ECO:0000256" key="1">
    <source>
        <dbReference type="SAM" id="SignalP"/>
    </source>
</evidence>
<evidence type="ECO:0000313" key="2">
    <source>
        <dbReference type="EMBL" id="NGQ89623.1"/>
    </source>
</evidence>
<keyword evidence="1" id="KW-0732">Signal</keyword>
<dbReference type="RefSeq" id="WP_165046709.1">
    <property type="nucleotide sequence ID" value="NZ_JAALFE010000001.1"/>
</dbReference>
<keyword evidence="3" id="KW-1185">Reference proteome</keyword>
<protein>
    <recommendedName>
        <fullName evidence="4">DUF2946 domain-containing protein</fullName>
    </recommendedName>
</protein>
<sequence>MTAPRLIMARLRAIVLSALALLLAVQVALATFPHEAPVAPGEMRLTLCADGTGPKSVVIRIADGTVVEGKGSIANADCPLCVMGAAQTTAEFAPLQRPLFRGVAVVHPSVVIVSGHRARDAAHAIRAPPIPVLIA</sequence>